<dbReference type="Proteomes" id="UP000638014">
    <property type="component" value="Unassembled WGS sequence"/>
</dbReference>
<dbReference type="EMBL" id="JACXAF010000009">
    <property type="protein sequence ID" value="MBD1389509.1"/>
    <property type="molecule type" value="Genomic_DNA"/>
</dbReference>
<organism evidence="1 2">
    <name type="scientific">Neiella litorisoli</name>
    <dbReference type="NCBI Taxonomy" id="2771431"/>
    <lineage>
        <taxon>Bacteria</taxon>
        <taxon>Pseudomonadati</taxon>
        <taxon>Pseudomonadota</taxon>
        <taxon>Gammaproteobacteria</taxon>
        <taxon>Alteromonadales</taxon>
        <taxon>Echinimonadaceae</taxon>
        <taxon>Neiella</taxon>
    </lineage>
</organism>
<dbReference type="AlphaFoldDB" id="A0A8J6QRT3"/>
<keyword evidence="2" id="KW-1185">Reference proteome</keyword>
<gene>
    <name evidence="1" type="ORF">IC617_08720</name>
</gene>
<protein>
    <submittedName>
        <fullName evidence="1">Uncharacterized protein</fullName>
    </submittedName>
</protein>
<proteinExistence type="predicted"/>
<name>A0A8J6QRT3_9GAMM</name>
<evidence type="ECO:0000313" key="1">
    <source>
        <dbReference type="EMBL" id="MBD1389509.1"/>
    </source>
</evidence>
<accession>A0A8J6QRT3</accession>
<sequence length="212" mass="24029">MMNSICDLGSYKTPFKFAVEGVESAREYLTDDNRLPPEWDDPKQVELIFNAETCLEYFNIKSDEVMLPRARQVSDTPWMLEMTSDLIHYGTNPHKMRVMANVSGDELWAGTPHIYCFTTLISIGNWDIAHTCAIHFSGQLLDDSAIGTQYQEVLAVHFPIVHKGLKGSVDEDLLRQSKSQVRKRLSAFQLPVFFEGDDAHATLNIYRIVGAD</sequence>
<evidence type="ECO:0000313" key="2">
    <source>
        <dbReference type="Proteomes" id="UP000638014"/>
    </source>
</evidence>
<dbReference type="RefSeq" id="WP_191144615.1">
    <property type="nucleotide sequence ID" value="NZ_JACXAF010000009.1"/>
</dbReference>
<reference evidence="1" key="1">
    <citation type="submission" date="2020-09" db="EMBL/GenBank/DDBJ databases">
        <title>A novel bacterium of genus Neiella, isolated from South China Sea.</title>
        <authorList>
            <person name="Huang H."/>
            <person name="Mo K."/>
            <person name="Hu Y."/>
        </authorList>
    </citation>
    <scope>NUCLEOTIDE SEQUENCE</scope>
    <source>
        <strain evidence="1">HB171785</strain>
    </source>
</reference>
<comment type="caution">
    <text evidence="1">The sequence shown here is derived from an EMBL/GenBank/DDBJ whole genome shotgun (WGS) entry which is preliminary data.</text>
</comment>